<evidence type="ECO:0000256" key="4">
    <source>
        <dbReference type="ARBA" id="ARBA00022801"/>
    </source>
</evidence>
<dbReference type="InterPro" id="IPR038763">
    <property type="entry name" value="DHH_sf"/>
</dbReference>
<dbReference type="GO" id="GO:0006310">
    <property type="term" value="P:DNA recombination"/>
    <property type="evidence" value="ECO:0007669"/>
    <property type="project" value="InterPro"/>
</dbReference>
<sequence length="575" mass="62439">MGLAIIRRELQTASLGDALHPVLDRVYRGRNVVSVDDLDTRVNALCHYENLKGIGQAAAILQTAIAEQQRVVIVGDFDADGATSTAVCMLGLRQMGLENISYLVPNRFDFGYGLSPEIVDVACDDGAQVILTVDNGIACLEGVNRAKSRGATVVVTDHHLPGAELPAADAIVNPNQPDCGFMSKNLAGVGVAFYLMLAVRARLQQDNWFEQHGSAPPNLAELLDIVAVGTVADVVVLDKNNRILVHQGLQRIRAGRCRPGIRALLEVAGRPSENIGASDLGFVVGPRLNAAGRLDDMALGIECLLCEDSMQARYMATELDRLNQQRRTIESEMKEEAEAAIAAVSVNASSLPAGLVVYQKDFHQGVIGIVAGRIKDKYKRPTIAFAHQDDETIKGSARSINGVHIRDVLEEVNIRQPGLIPKFGGHAMAAGLSLPLTSLTVFQQTFDDVVATHLEKVGDSQHIVTDGELDVDEVSLSVARLLKQAVPFGQGFEAPAFDGIFEIANQRLLKEKHLKLALRLDSGEEVDAIAFNVDTSVWPNYQTRYVQLVYQLDVNAFRGQETVQLMVQEIAPYEN</sequence>
<evidence type="ECO:0000259" key="8">
    <source>
        <dbReference type="Pfam" id="PF17768"/>
    </source>
</evidence>
<evidence type="ECO:0000256" key="5">
    <source>
        <dbReference type="ARBA" id="ARBA00022839"/>
    </source>
</evidence>
<keyword evidence="4" id="KW-0378">Hydrolase</keyword>
<dbReference type="InterPro" id="IPR051673">
    <property type="entry name" value="SSDNA_exonuclease_RecJ"/>
</dbReference>
<dbReference type="Pfam" id="PF17768">
    <property type="entry name" value="RecJ_OB"/>
    <property type="match status" value="1"/>
</dbReference>
<evidence type="ECO:0000259" key="7">
    <source>
        <dbReference type="Pfam" id="PF02272"/>
    </source>
</evidence>
<dbReference type="GO" id="GO:0008409">
    <property type="term" value="F:5'-3' exonuclease activity"/>
    <property type="evidence" value="ECO:0007669"/>
    <property type="project" value="InterPro"/>
</dbReference>
<dbReference type="KEGG" id="salk:FBQ74_14055"/>
<reference evidence="9 10" key="1">
    <citation type="submission" date="2019-04" db="EMBL/GenBank/DDBJ databases">
        <title>Salinimonas iocasae sp. nov., a halophilic bacterium isolated from the outer tube casing of tubeworms in Okinawa Trough.</title>
        <authorList>
            <person name="Zhang H."/>
            <person name="Wang H."/>
            <person name="Li C."/>
        </authorList>
    </citation>
    <scope>NUCLEOTIDE SEQUENCE [LARGE SCALE GENOMIC DNA]</scope>
    <source>
        <strain evidence="9 10">KX18D6</strain>
    </source>
</reference>
<protein>
    <recommendedName>
        <fullName evidence="2">Single-stranded-DNA-specific exonuclease RecJ</fullName>
    </recommendedName>
</protein>
<dbReference type="NCBIfam" id="TIGR00644">
    <property type="entry name" value="recJ"/>
    <property type="match status" value="1"/>
</dbReference>
<dbReference type="InterPro" id="IPR003156">
    <property type="entry name" value="DHHA1_dom"/>
</dbReference>
<keyword evidence="3" id="KW-0540">Nuclease</keyword>
<dbReference type="OrthoDB" id="9809852at2"/>
<dbReference type="Pfam" id="PF01368">
    <property type="entry name" value="DHH"/>
    <property type="match status" value="1"/>
</dbReference>
<evidence type="ECO:0000256" key="1">
    <source>
        <dbReference type="ARBA" id="ARBA00005915"/>
    </source>
</evidence>
<dbReference type="FunFam" id="3.90.1640.30:FF:000001">
    <property type="entry name" value="Single-stranded-DNA-specific exonuclease RecJ"/>
    <property type="match status" value="1"/>
</dbReference>
<evidence type="ECO:0000256" key="3">
    <source>
        <dbReference type="ARBA" id="ARBA00022722"/>
    </source>
</evidence>
<dbReference type="PANTHER" id="PTHR30255">
    <property type="entry name" value="SINGLE-STRANDED-DNA-SPECIFIC EXONUCLEASE RECJ"/>
    <property type="match status" value="1"/>
</dbReference>
<dbReference type="InterPro" id="IPR004610">
    <property type="entry name" value="RecJ"/>
</dbReference>
<name>A0A5B7YFV8_9ALTE</name>
<keyword evidence="10" id="KW-1185">Reference proteome</keyword>
<evidence type="ECO:0000313" key="9">
    <source>
        <dbReference type="EMBL" id="QCZ94521.1"/>
    </source>
</evidence>
<accession>A0A5B7YFV8</accession>
<dbReference type="RefSeq" id="WP_139757259.1">
    <property type="nucleotide sequence ID" value="NZ_CP039852.1"/>
</dbReference>
<dbReference type="GO" id="GO:0006281">
    <property type="term" value="P:DNA repair"/>
    <property type="evidence" value="ECO:0007669"/>
    <property type="project" value="InterPro"/>
</dbReference>
<comment type="similarity">
    <text evidence="1">Belongs to the RecJ family.</text>
</comment>
<organism evidence="9 10">
    <name type="scientific">Salinimonas iocasae</name>
    <dbReference type="NCBI Taxonomy" id="2572577"/>
    <lineage>
        <taxon>Bacteria</taxon>
        <taxon>Pseudomonadati</taxon>
        <taxon>Pseudomonadota</taxon>
        <taxon>Gammaproteobacteria</taxon>
        <taxon>Alteromonadales</taxon>
        <taxon>Alteromonadaceae</taxon>
        <taxon>Alteromonas/Salinimonas group</taxon>
        <taxon>Salinimonas</taxon>
    </lineage>
</organism>
<dbReference type="Pfam" id="PF02272">
    <property type="entry name" value="DHHA1"/>
    <property type="match status" value="1"/>
</dbReference>
<evidence type="ECO:0000256" key="2">
    <source>
        <dbReference type="ARBA" id="ARBA00019841"/>
    </source>
</evidence>
<dbReference type="InterPro" id="IPR001667">
    <property type="entry name" value="DDH_dom"/>
</dbReference>
<dbReference type="AlphaFoldDB" id="A0A5B7YFV8"/>
<keyword evidence="5 9" id="KW-0269">Exonuclease</keyword>
<gene>
    <name evidence="9" type="primary">recJ</name>
    <name evidence="9" type="ORF">FBQ74_14055</name>
</gene>
<dbReference type="InterPro" id="IPR041122">
    <property type="entry name" value="RecJ_OB"/>
</dbReference>
<dbReference type="GO" id="GO:0003676">
    <property type="term" value="F:nucleic acid binding"/>
    <property type="evidence" value="ECO:0007669"/>
    <property type="project" value="InterPro"/>
</dbReference>
<feature type="domain" description="DDH" evidence="6">
    <location>
        <begin position="70"/>
        <end position="230"/>
    </location>
</feature>
<dbReference type="Gene3D" id="3.10.310.30">
    <property type="match status" value="1"/>
</dbReference>
<dbReference type="SUPFAM" id="SSF64182">
    <property type="entry name" value="DHH phosphoesterases"/>
    <property type="match status" value="1"/>
</dbReference>
<dbReference type="Gene3D" id="3.90.1640.30">
    <property type="match status" value="1"/>
</dbReference>
<proteinExistence type="inferred from homology"/>
<dbReference type="Proteomes" id="UP000304912">
    <property type="component" value="Chromosome"/>
</dbReference>
<dbReference type="PANTHER" id="PTHR30255:SF2">
    <property type="entry name" value="SINGLE-STRANDED-DNA-SPECIFIC EXONUCLEASE RECJ"/>
    <property type="match status" value="1"/>
</dbReference>
<dbReference type="EMBL" id="CP039852">
    <property type="protein sequence ID" value="QCZ94521.1"/>
    <property type="molecule type" value="Genomic_DNA"/>
</dbReference>
<feature type="domain" description="RecJ OB" evidence="8">
    <location>
        <begin position="465"/>
        <end position="568"/>
    </location>
</feature>
<feature type="domain" description="DHHA1" evidence="7">
    <location>
        <begin position="355"/>
        <end position="451"/>
    </location>
</feature>
<evidence type="ECO:0000259" key="6">
    <source>
        <dbReference type="Pfam" id="PF01368"/>
    </source>
</evidence>
<evidence type="ECO:0000313" key="10">
    <source>
        <dbReference type="Proteomes" id="UP000304912"/>
    </source>
</evidence>